<reference evidence="3" key="1">
    <citation type="journal article" date="2020" name="Stud. Mycol.">
        <title>101 Dothideomycetes genomes: a test case for predicting lifestyles and emergence of pathogens.</title>
        <authorList>
            <person name="Haridas S."/>
            <person name="Albert R."/>
            <person name="Binder M."/>
            <person name="Bloem J."/>
            <person name="Labutti K."/>
            <person name="Salamov A."/>
            <person name="Andreopoulos B."/>
            <person name="Baker S."/>
            <person name="Barry K."/>
            <person name="Bills G."/>
            <person name="Bluhm B."/>
            <person name="Cannon C."/>
            <person name="Castanera R."/>
            <person name="Culley D."/>
            <person name="Daum C."/>
            <person name="Ezra D."/>
            <person name="Gonzalez J."/>
            <person name="Henrissat B."/>
            <person name="Kuo A."/>
            <person name="Liang C."/>
            <person name="Lipzen A."/>
            <person name="Lutzoni F."/>
            <person name="Magnuson J."/>
            <person name="Mondo S."/>
            <person name="Nolan M."/>
            <person name="Ohm R."/>
            <person name="Pangilinan J."/>
            <person name="Park H.-J."/>
            <person name="Ramirez L."/>
            <person name="Alfaro M."/>
            <person name="Sun H."/>
            <person name="Tritt A."/>
            <person name="Yoshinaga Y."/>
            <person name="Zwiers L.-H."/>
            <person name="Turgeon B."/>
            <person name="Goodwin S."/>
            <person name="Spatafora J."/>
            <person name="Crous P."/>
            <person name="Grigoriev I."/>
        </authorList>
    </citation>
    <scope>NUCLEOTIDE SEQUENCE</scope>
    <source>
        <strain evidence="3">CBS 119687</strain>
    </source>
</reference>
<dbReference type="RefSeq" id="XP_033518094.1">
    <property type="nucleotide sequence ID" value="XM_033673174.1"/>
</dbReference>
<organism evidence="3 4">
    <name type="scientific">Dothidotthia symphoricarpi CBS 119687</name>
    <dbReference type="NCBI Taxonomy" id="1392245"/>
    <lineage>
        <taxon>Eukaryota</taxon>
        <taxon>Fungi</taxon>
        <taxon>Dikarya</taxon>
        <taxon>Ascomycota</taxon>
        <taxon>Pezizomycotina</taxon>
        <taxon>Dothideomycetes</taxon>
        <taxon>Pleosporomycetidae</taxon>
        <taxon>Pleosporales</taxon>
        <taxon>Dothidotthiaceae</taxon>
        <taxon>Dothidotthia</taxon>
    </lineage>
</organism>
<evidence type="ECO:0000256" key="1">
    <source>
        <dbReference type="SAM" id="MobiDB-lite"/>
    </source>
</evidence>
<evidence type="ECO:0000313" key="4">
    <source>
        <dbReference type="Proteomes" id="UP000799771"/>
    </source>
</evidence>
<gene>
    <name evidence="3" type="ORF">P153DRAFT_435770</name>
</gene>
<dbReference type="Proteomes" id="UP000799771">
    <property type="component" value="Unassembled WGS sequence"/>
</dbReference>
<keyword evidence="2" id="KW-1133">Transmembrane helix</keyword>
<feature type="compositionally biased region" description="Polar residues" evidence="1">
    <location>
        <begin position="99"/>
        <end position="111"/>
    </location>
</feature>
<keyword evidence="4" id="KW-1185">Reference proteome</keyword>
<keyword evidence="2" id="KW-0472">Membrane</keyword>
<evidence type="ECO:0000313" key="3">
    <source>
        <dbReference type="EMBL" id="KAF2123700.1"/>
    </source>
</evidence>
<evidence type="ECO:0000256" key="2">
    <source>
        <dbReference type="SAM" id="Phobius"/>
    </source>
</evidence>
<accession>A0A6A5ZVT2</accession>
<sequence length="523" mass="58803">MENTSRANMPFTLDTEVSIVCCRSGESYRNSSLVQASLPGQVTHMAIEGFEDHAGDGIFDNRRRGQDVSYASASGRAVDRNVDVRSRPTRYSQMGAHKPQTSLAQPQPTGQTTYLYRDPYKPLSVPSQHVYPPPESQNRMTPVEPTCTVRRRTCQTLLYRLFRVLLFLFAGSLLIIASNGALYYQYTYRSLPSPVPLGCPDIHLDVNHCHAPMALVRCTNHIQNARNWTSNTDIDLAIVAAASNGRFPGQKSIAERLDDQMEWAGHTYDNATILIQKHKLFSKNVAKIMTKAQRQLAMAPAPTYWDRYPVLELMYESTFGHFFPSSYQSTIPSQILLTAGNHILDLYGNFTSDTRWDYFAHAAITFHQTIVNSENAAHNAWANPNLIKPGICDQAGKSNGCFAFELAAIDTNRPEWPAIMRFFRESTELRNGHAADMEISKKFRAIQMDAVARLRATLERDIYRLAKEDKERVLGKAWTVIGVGTRVFDFEDEESVDAMRVLELLGLYTRTGVDIGASLEGKD</sequence>
<dbReference type="EMBL" id="ML977523">
    <property type="protein sequence ID" value="KAF2123700.1"/>
    <property type="molecule type" value="Genomic_DNA"/>
</dbReference>
<name>A0A6A5ZVT2_9PLEO</name>
<keyword evidence="2" id="KW-0812">Transmembrane</keyword>
<dbReference type="GeneID" id="54413606"/>
<feature type="region of interest" description="Disordered" evidence="1">
    <location>
        <begin position="90"/>
        <end position="111"/>
    </location>
</feature>
<dbReference type="AlphaFoldDB" id="A0A6A5ZVT2"/>
<feature type="transmembrane region" description="Helical" evidence="2">
    <location>
        <begin position="161"/>
        <end position="184"/>
    </location>
</feature>
<protein>
    <submittedName>
        <fullName evidence="3">Uncharacterized protein</fullName>
    </submittedName>
</protein>
<proteinExistence type="predicted"/>